<keyword evidence="2" id="KW-1185">Reference proteome</keyword>
<accession>A0A918FET0</accession>
<dbReference type="Proteomes" id="UP000603865">
    <property type="component" value="Unassembled WGS sequence"/>
</dbReference>
<proteinExistence type="predicted"/>
<name>A0A918FET0_9DEIO</name>
<evidence type="ECO:0000313" key="2">
    <source>
        <dbReference type="Proteomes" id="UP000603865"/>
    </source>
</evidence>
<gene>
    <name evidence="1" type="ORF">GCM10008957_46420</name>
</gene>
<reference evidence="1" key="2">
    <citation type="submission" date="2020-09" db="EMBL/GenBank/DDBJ databases">
        <authorList>
            <person name="Sun Q."/>
            <person name="Ohkuma M."/>
        </authorList>
    </citation>
    <scope>NUCLEOTIDE SEQUENCE</scope>
    <source>
        <strain evidence="1">JCM 31311</strain>
    </source>
</reference>
<evidence type="ECO:0000313" key="1">
    <source>
        <dbReference type="EMBL" id="GGR30337.1"/>
    </source>
</evidence>
<comment type="caution">
    <text evidence="1">The sequence shown here is derived from an EMBL/GenBank/DDBJ whole genome shotgun (WGS) entry which is preliminary data.</text>
</comment>
<dbReference type="EMBL" id="BMQL01000049">
    <property type="protein sequence ID" value="GGR30337.1"/>
    <property type="molecule type" value="Genomic_DNA"/>
</dbReference>
<sequence>MSNEVQIHLLDMTDAEGEIQAQQLTADIKNRAPDIQTEMRSKVSNSQDMGATLVLLLGTAAAQAIAQGIATYLSRRGNTSIEIEADGRKYTFHGDGASAAEIAKAFMGLSGQSSAPHS</sequence>
<dbReference type="AlphaFoldDB" id="A0A918FET0"/>
<reference evidence="1" key="1">
    <citation type="journal article" date="2014" name="Int. J. Syst. Evol. Microbiol.">
        <title>Complete genome sequence of Corynebacterium casei LMG S-19264T (=DSM 44701T), isolated from a smear-ripened cheese.</title>
        <authorList>
            <consortium name="US DOE Joint Genome Institute (JGI-PGF)"/>
            <person name="Walter F."/>
            <person name="Albersmeier A."/>
            <person name="Kalinowski J."/>
            <person name="Ruckert C."/>
        </authorList>
    </citation>
    <scope>NUCLEOTIDE SEQUENCE</scope>
    <source>
        <strain evidence="1">JCM 31311</strain>
    </source>
</reference>
<organism evidence="1 2">
    <name type="scientific">Deinococcus ruber</name>
    <dbReference type="NCBI Taxonomy" id="1848197"/>
    <lineage>
        <taxon>Bacteria</taxon>
        <taxon>Thermotogati</taxon>
        <taxon>Deinococcota</taxon>
        <taxon>Deinococci</taxon>
        <taxon>Deinococcales</taxon>
        <taxon>Deinococcaceae</taxon>
        <taxon>Deinococcus</taxon>
    </lineage>
</organism>
<dbReference type="RefSeq" id="WP_189092901.1">
    <property type="nucleotide sequence ID" value="NZ_BMQL01000049.1"/>
</dbReference>
<protein>
    <submittedName>
        <fullName evidence="1">Uncharacterized protein</fullName>
    </submittedName>
</protein>